<evidence type="ECO:0000256" key="1">
    <source>
        <dbReference type="ARBA" id="ARBA00004141"/>
    </source>
</evidence>
<evidence type="ECO:0000256" key="5">
    <source>
        <dbReference type="ARBA" id="ARBA00023136"/>
    </source>
</evidence>
<dbReference type="PANTHER" id="PTHR21716:SF4">
    <property type="entry name" value="TRANSMEMBRANE PROTEIN 245"/>
    <property type="match status" value="1"/>
</dbReference>
<dbReference type="PANTHER" id="PTHR21716">
    <property type="entry name" value="TRANSMEMBRANE PROTEIN"/>
    <property type="match status" value="1"/>
</dbReference>
<evidence type="ECO:0000256" key="3">
    <source>
        <dbReference type="ARBA" id="ARBA00022692"/>
    </source>
</evidence>
<reference evidence="7 8" key="1">
    <citation type="submission" date="2019-04" db="EMBL/GenBank/DDBJ databases">
        <title>Chitiniphilus eburnea sp. nov., a novel chitinolytic bacterium isolated from aquaculture sludge.</title>
        <authorList>
            <person name="Sheng M."/>
        </authorList>
    </citation>
    <scope>NUCLEOTIDE SEQUENCE [LARGE SCALE GENOMIC DNA]</scope>
    <source>
        <strain evidence="7 8">HX-2-15</strain>
    </source>
</reference>
<keyword evidence="5 6" id="KW-0472">Membrane</keyword>
<keyword evidence="8" id="KW-1185">Reference proteome</keyword>
<evidence type="ECO:0000313" key="8">
    <source>
        <dbReference type="Proteomes" id="UP000310016"/>
    </source>
</evidence>
<dbReference type="RefSeq" id="WP_136772872.1">
    <property type="nucleotide sequence ID" value="NZ_CP156074.1"/>
</dbReference>
<comment type="caution">
    <text evidence="7">The sequence shown here is derived from an EMBL/GenBank/DDBJ whole genome shotgun (WGS) entry which is preliminary data.</text>
</comment>
<comment type="subcellular location">
    <subcellularLocation>
        <location evidence="1">Membrane</location>
        <topology evidence="1">Multi-pass membrane protein</topology>
    </subcellularLocation>
</comment>
<evidence type="ECO:0000256" key="4">
    <source>
        <dbReference type="ARBA" id="ARBA00022989"/>
    </source>
</evidence>
<dbReference type="Proteomes" id="UP000310016">
    <property type="component" value="Unassembled WGS sequence"/>
</dbReference>
<feature type="transmembrane region" description="Helical" evidence="6">
    <location>
        <begin position="159"/>
        <end position="176"/>
    </location>
</feature>
<feature type="transmembrane region" description="Helical" evidence="6">
    <location>
        <begin position="308"/>
        <end position="337"/>
    </location>
</feature>
<dbReference type="InterPro" id="IPR002549">
    <property type="entry name" value="AI-2E-like"/>
</dbReference>
<feature type="transmembrane region" description="Helical" evidence="6">
    <location>
        <begin position="266"/>
        <end position="287"/>
    </location>
</feature>
<dbReference type="Pfam" id="PF01594">
    <property type="entry name" value="AI-2E_transport"/>
    <property type="match status" value="1"/>
</dbReference>
<evidence type="ECO:0000256" key="2">
    <source>
        <dbReference type="ARBA" id="ARBA00009773"/>
    </source>
</evidence>
<dbReference type="OrthoDB" id="106838at2"/>
<protein>
    <submittedName>
        <fullName evidence="7">AI-2E family transporter</fullName>
    </submittedName>
</protein>
<comment type="similarity">
    <text evidence="2">Belongs to the autoinducer-2 exporter (AI-2E) (TC 2.A.86) family.</text>
</comment>
<keyword evidence="3 6" id="KW-0812">Transmembrane</keyword>
<evidence type="ECO:0000256" key="6">
    <source>
        <dbReference type="SAM" id="Phobius"/>
    </source>
</evidence>
<organism evidence="7 8">
    <name type="scientific">Chitiniphilus eburneus</name>
    <dbReference type="NCBI Taxonomy" id="2571148"/>
    <lineage>
        <taxon>Bacteria</taxon>
        <taxon>Pseudomonadati</taxon>
        <taxon>Pseudomonadota</taxon>
        <taxon>Betaproteobacteria</taxon>
        <taxon>Neisseriales</taxon>
        <taxon>Chitinibacteraceae</taxon>
        <taxon>Chitiniphilus</taxon>
    </lineage>
</organism>
<name>A0A4U0Q079_9NEIS</name>
<keyword evidence="4 6" id="KW-1133">Transmembrane helix</keyword>
<evidence type="ECO:0000313" key="7">
    <source>
        <dbReference type="EMBL" id="TJZ74295.1"/>
    </source>
</evidence>
<accession>A0A4U0Q079</accession>
<gene>
    <name evidence="7" type="ORF">FAZ21_08400</name>
</gene>
<proteinExistence type="inferred from homology"/>
<feature type="transmembrane region" description="Helical" evidence="6">
    <location>
        <begin position="216"/>
        <end position="233"/>
    </location>
</feature>
<dbReference type="EMBL" id="SUMF01000006">
    <property type="protein sequence ID" value="TJZ74295.1"/>
    <property type="molecule type" value="Genomic_DNA"/>
</dbReference>
<feature type="transmembrane region" description="Helical" evidence="6">
    <location>
        <begin position="240"/>
        <end position="260"/>
    </location>
</feature>
<dbReference type="AlphaFoldDB" id="A0A4U0Q079"/>
<feature type="transmembrane region" description="Helical" evidence="6">
    <location>
        <begin position="63"/>
        <end position="85"/>
    </location>
</feature>
<sequence>MNLPELQQKTFLLLLLLVTLAFGWILLPFYGAIFWGATLALLFHPLHRRLLALWGPRPNQAALATTLTCLVLVIIPIGLLSGALIEEGAALYKKLQSGEPDFGRYFQQGLNALPGWLWRMLGYFDLTDASAIQQKLSSWAGQGSQFLATQALNLGQNTFQFFVSFFVMLYLLFFLLRDGVLLAEKIKRAIPLGSEQKRYLLDKFTTVVRATVKGNLIVAIVQGALGGLAFWCLDIHGALLWSVAMAFLSLLPAVGAALIWGPVAIYFLLTGATWQGLGLMVFGILVIGLVDNLLRPILVGKDTRMPDYIVLISTLGGMAIFGLNGFVIGPAIAALFIATWDLFTQARIVTEQP</sequence>
<dbReference type="GO" id="GO:0016020">
    <property type="term" value="C:membrane"/>
    <property type="evidence" value="ECO:0007669"/>
    <property type="project" value="UniProtKB-SubCell"/>
</dbReference>
<feature type="transmembrane region" description="Helical" evidence="6">
    <location>
        <begin position="12"/>
        <end position="43"/>
    </location>
</feature>